<organism evidence="20 21">
    <name type="scientific">Astyanax mexicanus</name>
    <name type="common">Blind cave fish</name>
    <name type="synonym">Astyanax fasciatus mexicanus</name>
    <dbReference type="NCBI Taxonomy" id="7994"/>
    <lineage>
        <taxon>Eukaryota</taxon>
        <taxon>Metazoa</taxon>
        <taxon>Chordata</taxon>
        <taxon>Craniata</taxon>
        <taxon>Vertebrata</taxon>
        <taxon>Euteleostomi</taxon>
        <taxon>Actinopterygii</taxon>
        <taxon>Neopterygii</taxon>
        <taxon>Teleostei</taxon>
        <taxon>Ostariophysi</taxon>
        <taxon>Characiformes</taxon>
        <taxon>Characoidei</taxon>
        <taxon>Acestrorhamphidae</taxon>
        <taxon>Acestrorhamphinae</taxon>
        <taxon>Astyanax</taxon>
    </lineage>
</organism>
<proteinExistence type="inferred from homology"/>
<keyword evidence="10" id="KW-0968">Cytoplasmic vesicle</keyword>
<dbReference type="GO" id="GO:0042594">
    <property type="term" value="P:response to starvation"/>
    <property type="evidence" value="ECO:0007669"/>
    <property type="project" value="TreeGrafter"/>
</dbReference>
<dbReference type="GO" id="GO:0045202">
    <property type="term" value="C:synapse"/>
    <property type="evidence" value="ECO:0007669"/>
    <property type="project" value="UniProtKB-SubCell"/>
</dbReference>
<keyword evidence="5" id="KW-0256">Endoplasmic reticulum</keyword>
<comment type="similarity">
    <text evidence="3">Belongs to the orexin family.</text>
</comment>
<dbReference type="Ensembl" id="ENSAMXT00000045261.1">
    <property type="protein sequence ID" value="ENSAMXP00000032001.1"/>
    <property type="gene ID" value="ENSAMXG00000033555.1"/>
</dbReference>
<reference evidence="20" key="4">
    <citation type="submission" date="2025-09" db="UniProtKB">
        <authorList>
            <consortium name="Ensembl"/>
        </authorList>
    </citation>
    <scope>IDENTIFICATION</scope>
</reference>
<dbReference type="GO" id="GO:0046928">
    <property type="term" value="P:regulation of neurotransmitter secretion"/>
    <property type="evidence" value="ECO:0007669"/>
    <property type="project" value="TreeGrafter"/>
</dbReference>
<dbReference type="GO" id="GO:0051971">
    <property type="term" value="P:positive regulation of transmission of nerve impulse"/>
    <property type="evidence" value="ECO:0007669"/>
    <property type="project" value="TreeGrafter"/>
</dbReference>
<evidence type="ECO:0000256" key="19">
    <source>
        <dbReference type="SAM" id="SignalP"/>
    </source>
</evidence>
<evidence type="ECO:0000256" key="16">
    <source>
        <dbReference type="ARBA" id="ARBA00034371"/>
    </source>
</evidence>
<comment type="function">
    <text evidence="17">Binds to orexin receptors HCRTR1/OX1R and HCRTR2/OX2R with a high affinity. Stimulates food intake. Modulates pituitary luteinizing hormone secretion in an ovarian steroid-dependent manner.</text>
</comment>
<dbReference type="GO" id="GO:0042755">
    <property type="term" value="P:eating behavior"/>
    <property type="evidence" value="ECO:0007669"/>
    <property type="project" value="TreeGrafter"/>
</dbReference>
<evidence type="ECO:0000256" key="2">
    <source>
        <dbReference type="ARBA" id="ARBA00004541"/>
    </source>
</evidence>
<dbReference type="PANTHER" id="PTHR15173">
    <property type="entry name" value="OREXIN"/>
    <property type="match status" value="1"/>
</dbReference>
<keyword evidence="7" id="KW-1015">Disulfide bond</keyword>
<dbReference type="GO" id="GO:0031410">
    <property type="term" value="C:cytoplasmic vesicle"/>
    <property type="evidence" value="ECO:0007669"/>
    <property type="project" value="UniProtKB-SubCell"/>
</dbReference>
<dbReference type="AlphaFoldDB" id="A0A3B1IQI8"/>
<dbReference type="PANTHER" id="PTHR15173:SF2">
    <property type="entry name" value="HYPOCRETIN NEUROPEPTIDE PRECURSOR"/>
    <property type="match status" value="1"/>
</dbReference>
<evidence type="ECO:0000256" key="5">
    <source>
        <dbReference type="ARBA" id="ARBA00022824"/>
    </source>
</evidence>
<keyword evidence="4" id="KW-0027">Amidation</keyword>
<dbReference type="GO" id="GO:0048471">
    <property type="term" value="C:perinuclear region of cytoplasm"/>
    <property type="evidence" value="ECO:0007669"/>
    <property type="project" value="TreeGrafter"/>
</dbReference>
<dbReference type="GO" id="GO:0031771">
    <property type="term" value="F:type 1 orexin receptor binding"/>
    <property type="evidence" value="ECO:0007669"/>
    <property type="project" value="TreeGrafter"/>
</dbReference>
<dbReference type="CTD" id="3060"/>
<evidence type="ECO:0000256" key="1">
    <source>
        <dbReference type="ARBA" id="ARBA00004427"/>
    </source>
</evidence>
<dbReference type="GO" id="GO:0031772">
    <property type="term" value="F:type 2 orexin receptor binding"/>
    <property type="evidence" value="ECO:0007669"/>
    <property type="project" value="TreeGrafter"/>
</dbReference>
<protein>
    <recommendedName>
        <fullName evidence="12">Hypocretin neuropeptide precursor</fullName>
    </recommendedName>
    <alternativeName>
        <fullName evidence="16">Hypocretin</fullName>
    </alternativeName>
    <alternativeName>
        <fullName evidence="13">Orexin precursor</fullName>
    </alternativeName>
    <alternativeName>
        <fullName evidence="15">Prepro-orexin</fullName>
    </alternativeName>
    <alternativeName>
        <fullName evidence="14">Preprohypocretin</fullName>
    </alternativeName>
</protein>
<dbReference type="KEGG" id="amex:103045682"/>
<keyword evidence="21" id="KW-1185">Reference proteome</keyword>
<evidence type="ECO:0000256" key="3">
    <source>
        <dbReference type="ARBA" id="ARBA00009198"/>
    </source>
</evidence>
<evidence type="ECO:0000256" key="9">
    <source>
        <dbReference type="ARBA" id="ARBA00023320"/>
    </source>
</evidence>
<keyword evidence="19" id="KW-0732">Signal</keyword>
<dbReference type="OMA" id="PRACGLY"/>
<dbReference type="Proteomes" id="UP000018467">
    <property type="component" value="Unassembled WGS sequence"/>
</dbReference>
<feature type="signal peptide" evidence="19">
    <location>
        <begin position="1"/>
        <end position="41"/>
    </location>
</feature>
<sequence length="156" mass="16793">MTGDHTKPSGAAGHMAISSAKVLLFLALLAQVCCMAEGVSACCVRRPRACGLYGVRCNSTDSKPVRVSSGAAVGILTLGKRRTAGNRYQDRLQHLLHGTRNQAAGILTMGKRHEEGGAHPQPGVSTVHSLIKLDLEKPVQYLLQQQHTDTRDPYRP</sequence>
<keyword evidence="6" id="KW-0770">Synapse</keyword>
<evidence type="ECO:0000256" key="7">
    <source>
        <dbReference type="ARBA" id="ARBA00023157"/>
    </source>
</evidence>
<evidence type="ECO:0000313" key="20">
    <source>
        <dbReference type="Ensembl" id="ENSAMXP00000032001.1"/>
    </source>
</evidence>
<evidence type="ECO:0000256" key="10">
    <source>
        <dbReference type="ARBA" id="ARBA00023329"/>
    </source>
</evidence>
<dbReference type="Bgee" id="ENSAMXG00000033555">
    <property type="expression patterns" value="Expressed in ovary and 3 other cell types or tissues"/>
</dbReference>
<evidence type="ECO:0000256" key="6">
    <source>
        <dbReference type="ARBA" id="ARBA00023018"/>
    </source>
</evidence>
<reference evidence="20" key="3">
    <citation type="submission" date="2025-08" db="UniProtKB">
        <authorList>
            <consortium name="Ensembl"/>
        </authorList>
    </citation>
    <scope>IDENTIFICATION</scope>
</reference>
<dbReference type="GO" id="GO:0030431">
    <property type="term" value="P:sleep"/>
    <property type="evidence" value="ECO:0007669"/>
    <property type="project" value="TreeGrafter"/>
</dbReference>
<keyword evidence="8" id="KW-0873">Pyrrolidone carboxylic acid</keyword>
<dbReference type="OrthoDB" id="9379045at2759"/>
<dbReference type="Pfam" id="PF02072">
    <property type="entry name" value="Orexin"/>
    <property type="match status" value="1"/>
</dbReference>
<evidence type="ECO:0000256" key="18">
    <source>
        <dbReference type="ARBA" id="ARBA00046224"/>
    </source>
</evidence>
<name>A0A3B1IQI8_ASTMX</name>
<evidence type="ECO:0000256" key="12">
    <source>
        <dbReference type="ARBA" id="ARBA00034336"/>
    </source>
</evidence>
<evidence type="ECO:0000313" key="21">
    <source>
        <dbReference type="Proteomes" id="UP000018467"/>
    </source>
</evidence>
<evidence type="ECO:0000256" key="11">
    <source>
        <dbReference type="ARBA" id="ARBA00034103"/>
    </source>
</evidence>
<evidence type="ECO:0000256" key="14">
    <source>
        <dbReference type="ARBA" id="ARBA00034354"/>
    </source>
</evidence>
<evidence type="ECO:0000256" key="15">
    <source>
        <dbReference type="ARBA" id="ARBA00034367"/>
    </source>
</evidence>
<dbReference type="GeneTree" id="ENSGT00940000179101"/>
<keyword evidence="9" id="KW-0527">Neuropeptide</keyword>
<dbReference type="GeneID" id="103045682"/>
<comment type="subcellular location">
    <subcellularLocation>
        <location evidence="2">Cytoplasmic vesicle</location>
    </subcellularLocation>
    <subcellularLocation>
        <location evidence="1">Rough endoplasmic reticulum</location>
    </subcellularLocation>
    <subcellularLocation>
        <location evidence="11">Synapse</location>
    </subcellularLocation>
</comment>
<dbReference type="InterPro" id="IPR001704">
    <property type="entry name" value="Orexin"/>
</dbReference>
<comment type="function">
    <text evidence="18">Binds to orexin receptor HCRTR2/OX2R only. Stimulates food intake. Modulates pituitary luteinizing hormone secretion in an ovarian steroid-dependent manner.</text>
</comment>
<dbReference type="STRING" id="7994.ENSAMXP00000032001"/>
<evidence type="ECO:0000256" key="8">
    <source>
        <dbReference type="ARBA" id="ARBA00023283"/>
    </source>
</evidence>
<dbReference type="InParanoid" id="A0A3B1IQI8"/>
<dbReference type="GO" id="GO:0005184">
    <property type="term" value="F:neuropeptide hormone activity"/>
    <property type="evidence" value="ECO:0007669"/>
    <property type="project" value="TreeGrafter"/>
</dbReference>
<dbReference type="GO" id="GO:0005791">
    <property type="term" value="C:rough endoplasmic reticulum"/>
    <property type="evidence" value="ECO:0007669"/>
    <property type="project" value="UniProtKB-SubCell"/>
</dbReference>
<reference evidence="21" key="2">
    <citation type="journal article" date="2014" name="Nat. Commun.">
        <title>The cavefish genome reveals candidate genes for eye loss.</title>
        <authorList>
            <person name="McGaugh S.E."/>
            <person name="Gross J.B."/>
            <person name="Aken B."/>
            <person name="Blin M."/>
            <person name="Borowsky R."/>
            <person name="Chalopin D."/>
            <person name="Hinaux H."/>
            <person name="Jeffery W.R."/>
            <person name="Keene A."/>
            <person name="Ma L."/>
            <person name="Minx P."/>
            <person name="Murphy D."/>
            <person name="O'Quin K.E."/>
            <person name="Retaux S."/>
            <person name="Rohner N."/>
            <person name="Searle S.M."/>
            <person name="Stahl B.A."/>
            <person name="Tabin C."/>
            <person name="Volff J.N."/>
            <person name="Yoshizawa M."/>
            <person name="Warren W.C."/>
        </authorList>
    </citation>
    <scope>NUCLEOTIDE SEQUENCE [LARGE SCALE GENOMIC DNA]</scope>
    <source>
        <strain evidence="21">female</strain>
    </source>
</reference>
<dbReference type="GO" id="GO:0001659">
    <property type="term" value="P:temperature homeostasis"/>
    <property type="evidence" value="ECO:0007669"/>
    <property type="project" value="TreeGrafter"/>
</dbReference>
<evidence type="ECO:0000256" key="4">
    <source>
        <dbReference type="ARBA" id="ARBA00022815"/>
    </source>
</evidence>
<evidence type="ECO:0000256" key="13">
    <source>
        <dbReference type="ARBA" id="ARBA00034351"/>
    </source>
</evidence>
<feature type="chain" id="PRO_5017364857" description="Hypocretin neuropeptide precursor" evidence="19">
    <location>
        <begin position="42"/>
        <end position="156"/>
    </location>
</feature>
<dbReference type="GO" id="GO:0007218">
    <property type="term" value="P:neuropeptide signaling pathway"/>
    <property type="evidence" value="ECO:0007669"/>
    <property type="project" value="UniProtKB-KW"/>
</dbReference>
<accession>A0A3B1IQI8</accession>
<evidence type="ECO:0000256" key="17">
    <source>
        <dbReference type="ARBA" id="ARBA00045659"/>
    </source>
</evidence>
<reference evidence="21" key="1">
    <citation type="submission" date="2013-03" db="EMBL/GenBank/DDBJ databases">
        <authorList>
            <person name="Jeffery W."/>
            <person name="Warren W."/>
            <person name="Wilson R.K."/>
        </authorList>
    </citation>
    <scope>NUCLEOTIDE SEQUENCE</scope>
    <source>
        <strain evidence="21">female</strain>
    </source>
</reference>